<accession>A3DPU3</accession>
<dbReference type="InterPro" id="IPR005182">
    <property type="entry name" value="YdbS-like_PH"/>
</dbReference>
<dbReference type="EMBL" id="CP000575">
    <property type="protein sequence ID" value="ABN70653.1"/>
    <property type="molecule type" value="Genomic_DNA"/>
</dbReference>
<dbReference type="AlphaFoldDB" id="A3DPU3"/>
<dbReference type="eggNOG" id="arCOG04622">
    <property type="taxonomic scope" value="Archaea"/>
</dbReference>
<dbReference type="HOGENOM" id="CLU_2299465_0_0_2"/>
<feature type="domain" description="YdbS-like PH" evidence="1">
    <location>
        <begin position="2"/>
        <end position="65"/>
    </location>
</feature>
<dbReference type="KEGG" id="smr:Smar_1569"/>
<dbReference type="RefSeq" id="WP_011839847.1">
    <property type="nucleotide sequence ID" value="NC_009033.1"/>
</dbReference>
<reference evidence="3" key="1">
    <citation type="journal article" date="2009" name="BMC Genomics">
        <title>The complete genome sequence of Staphylothermus marinus reveals differences in sulfur metabolism among heterotrophic Crenarchaeota.</title>
        <authorList>
            <person name="Anderson I.J."/>
            <person name="Dharmarajan L."/>
            <person name="Rodriguez J."/>
            <person name="Hooper S."/>
            <person name="Porat I."/>
            <person name="Ulrich L.E."/>
            <person name="Elkins J.G."/>
            <person name="Mavromatis K."/>
            <person name="Sun H."/>
            <person name="Land M."/>
            <person name="Lapidus A."/>
            <person name="Lucas S."/>
            <person name="Barry K."/>
            <person name="Huber H."/>
            <person name="Zhulin I.B."/>
            <person name="Whitman W.B."/>
            <person name="Mukhopadhyay B."/>
            <person name="Woese C."/>
            <person name="Bristow J."/>
            <person name="Kyrpides N."/>
        </authorList>
    </citation>
    <scope>NUCLEOTIDE SEQUENCE [LARGE SCALE GENOMIC DNA]</scope>
    <source>
        <strain evidence="3">ATCC 43588 / DSM 3639 / JCM 9404 / F1</strain>
    </source>
</reference>
<reference evidence="2 3" key="2">
    <citation type="journal article" date="2009" name="Stand. Genomic Sci.">
        <title>Complete genome sequence of Staphylothermus marinus Stetter and Fiala 1986 type strain F1.</title>
        <authorList>
            <person name="Anderson I.J."/>
            <person name="Sun H."/>
            <person name="Lapidus A."/>
            <person name="Copeland A."/>
            <person name="Glavina Del Rio T."/>
            <person name="Tice H."/>
            <person name="Dalin E."/>
            <person name="Lucas S."/>
            <person name="Barry K."/>
            <person name="Land M."/>
            <person name="Richardson P."/>
            <person name="Huber H."/>
            <person name="Kyrpides N.C."/>
        </authorList>
    </citation>
    <scope>NUCLEOTIDE SEQUENCE [LARGE SCALE GENOMIC DNA]</scope>
    <source>
        <strain evidence="3">ATCC 43588 / DSM 3639 / JCM 9404 / F1</strain>
    </source>
</reference>
<sequence>MWWRREKRVPYNLISEIRVREGTLQRRLGLVNLDVHTPAQGTLRPQVTLFQLPRDPGLEEASELRRRVGILSARERRIIEEEILEELRSIRRLLEEKLLR</sequence>
<evidence type="ECO:0000313" key="3">
    <source>
        <dbReference type="Proteomes" id="UP000000254"/>
    </source>
</evidence>
<dbReference type="GeneID" id="4907798"/>
<organism evidence="2 3">
    <name type="scientific">Staphylothermus marinus (strain ATCC 43588 / DSM 3639 / JCM 9404 / F1)</name>
    <dbReference type="NCBI Taxonomy" id="399550"/>
    <lineage>
        <taxon>Archaea</taxon>
        <taxon>Thermoproteota</taxon>
        <taxon>Thermoprotei</taxon>
        <taxon>Desulfurococcales</taxon>
        <taxon>Desulfurococcaceae</taxon>
        <taxon>Staphylothermus</taxon>
    </lineage>
</organism>
<dbReference type="STRING" id="399550.Smar_1569"/>
<gene>
    <name evidence="2" type="ordered locus">Smar_1569</name>
</gene>
<name>A3DPU3_STAMF</name>
<evidence type="ECO:0000313" key="2">
    <source>
        <dbReference type="EMBL" id="ABN70653.1"/>
    </source>
</evidence>
<keyword evidence="3" id="KW-1185">Reference proteome</keyword>
<dbReference type="Proteomes" id="UP000000254">
    <property type="component" value="Chromosome"/>
</dbReference>
<evidence type="ECO:0000259" key="1">
    <source>
        <dbReference type="Pfam" id="PF03703"/>
    </source>
</evidence>
<protein>
    <recommendedName>
        <fullName evidence="1">YdbS-like PH domain-containing protein</fullName>
    </recommendedName>
</protein>
<dbReference type="Pfam" id="PF03703">
    <property type="entry name" value="bPH_2"/>
    <property type="match status" value="1"/>
</dbReference>
<proteinExistence type="predicted"/>